<name>A0ABT6JE55_9GAMM</name>
<feature type="transmembrane region" description="Helical" evidence="1">
    <location>
        <begin position="31"/>
        <end position="52"/>
    </location>
</feature>
<keyword evidence="1" id="KW-0812">Transmembrane</keyword>
<evidence type="ECO:0008006" key="4">
    <source>
        <dbReference type="Google" id="ProtNLM"/>
    </source>
</evidence>
<evidence type="ECO:0000256" key="1">
    <source>
        <dbReference type="SAM" id="Phobius"/>
    </source>
</evidence>
<keyword evidence="1" id="KW-1133">Transmembrane helix</keyword>
<keyword evidence="1" id="KW-0472">Membrane</keyword>
<protein>
    <recommendedName>
        <fullName evidence="4">Integron gene cassette protein</fullName>
    </recommendedName>
</protein>
<accession>A0ABT6JE55</accession>
<feature type="transmembrane region" description="Helical" evidence="1">
    <location>
        <begin position="59"/>
        <end position="80"/>
    </location>
</feature>
<organism evidence="2 3">
    <name type="scientific">Luteimonas rhizosphaericola</name>
    <dbReference type="NCBI Taxonomy" id="3042024"/>
    <lineage>
        <taxon>Bacteria</taxon>
        <taxon>Pseudomonadati</taxon>
        <taxon>Pseudomonadota</taxon>
        <taxon>Gammaproteobacteria</taxon>
        <taxon>Lysobacterales</taxon>
        <taxon>Lysobacteraceae</taxon>
        <taxon>Luteimonas</taxon>
    </lineage>
</organism>
<reference evidence="2 3" key="1">
    <citation type="submission" date="2023-04" db="EMBL/GenBank/DDBJ databases">
        <title>Luteimonas sp. M1R5S18.</title>
        <authorList>
            <person name="Sun J.-Q."/>
        </authorList>
    </citation>
    <scope>NUCLEOTIDE SEQUENCE [LARGE SCALE GENOMIC DNA]</scope>
    <source>
        <strain evidence="2 3">M1R5S18</strain>
    </source>
</reference>
<dbReference type="RefSeq" id="WP_280598801.1">
    <property type="nucleotide sequence ID" value="NZ_JARXRN010000002.1"/>
</dbReference>
<evidence type="ECO:0000313" key="3">
    <source>
        <dbReference type="Proteomes" id="UP001156831"/>
    </source>
</evidence>
<comment type="caution">
    <text evidence="2">The sequence shown here is derived from an EMBL/GenBank/DDBJ whole genome shotgun (WGS) entry which is preliminary data.</text>
</comment>
<gene>
    <name evidence="2" type="ORF">QFW80_00045</name>
</gene>
<sequence>MAGVASMLVLGGIFIATMLVHYQAIDWPYLQFALLRIGAISLAVAVLAHLLAKWLRSSWRAALFGAVAGFAGGVAFVAAAA</sequence>
<keyword evidence="3" id="KW-1185">Reference proteome</keyword>
<dbReference type="EMBL" id="JARXRN010000002">
    <property type="protein sequence ID" value="MDH5828914.1"/>
    <property type="molecule type" value="Genomic_DNA"/>
</dbReference>
<evidence type="ECO:0000313" key="2">
    <source>
        <dbReference type="EMBL" id="MDH5828914.1"/>
    </source>
</evidence>
<proteinExistence type="predicted"/>
<feature type="transmembrane region" description="Helical" evidence="1">
    <location>
        <begin position="7"/>
        <end position="25"/>
    </location>
</feature>
<dbReference type="Proteomes" id="UP001156831">
    <property type="component" value="Unassembled WGS sequence"/>
</dbReference>